<name>A0A0L0T919_ALLM3</name>
<feature type="compositionally biased region" description="Polar residues" evidence="1">
    <location>
        <begin position="121"/>
        <end position="131"/>
    </location>
</feature>
<evidence type="ECO:0000313" key="3">
    <source>
        <dbReference type="EMBL" id="KNE71210.1"/>
    </source>
</evidence>
<evidence type="ECO:0000313" key="4">
    <source>
        <dbReference type="Proteomes" id="UP000054350"/>
    </source>
</evidence>
<feature type="transmembrane region" description="Helical" evidence="2">
    <location>
        <begin position="64"/>
        <end position="83"/>
    </location>
</feature>
<dbReference type="Proteomes" id="UP000054350">
    <property type="component" value="Unassembled WGS sequence"/>
</dbReference>
<proteinExistence type="predicted"/>
<protein>
    <submittedName>
        <fullName evidence="3">Uncharacterized protein</fullName>
    </submittedName>
</protein>
<keyword evidence="4" id="KW-1185">Reference proteome</keyword>
<reference evidence="4" key="2">
    <citation type="submission" date="2009-11" db="EMBL/GenBank/DDBJ databases">
        <title>The Genome Sequence of Allomyces macrogynus strain ATCC 38327.</title>
        <authorList>
            <consortium name="The Broad Institute Genome Sequencing Platform"/>
            <person name="Russ C."/>
            <person name="Cuomo C."/>
            <person name="Shea T."/>
            <person name="Young S.K."/>
            <person name="Zeng Q."/>
            <person name="Koehrsen M."/>
            <person name="Haas B."/>
            <person name="Borodovsky M."/>
            <person name="Guigo R."/>
            <person name="Alvarado L."/>
            <person name="Berlin A."/>
            <person name="Borenstein D."/>
            <person name="Chen Z."/>
            <person name="Engels R."/>
            <person name="Freedman E."/>
            <person name="Gellesch M."/>
            <person name="Goldberg J."/>
            <person name="Griggs A."/>
            <person name="Gujja S."/>
            <person name="Heiman D."/>
            <person name="Hepburn T."/>
            <person name="Howarth C."/>
            <person name="Jen D."/>
            <person name="Larson L."/>
            <person name="Lewis B."/>
            <person name="Mehta T."/>
            <person name="Park D."/>
            <person name="Pearson M."/>
            <person name="Roberts A."/>
            <person name="Saif S."/>
            <person name="Shenoy N."/>
            <person name="Sisk P."/>
            <person name="Stolte C."/>
            <person name="Sykes S."/>
            <person name="Walk T."/>
            <person name="White J."/>
            <person name="Yandava C."/>
            <person name="Burger G."/>
            <person name="Gray M.W."/>
            <person name="Holland P.W.H."/>
            <person name="King N."/>
            <person name="Lang F.B.F."/>
            <person name="Roger A.J."/>
            <person name="Ruiz-Trillo I."/>
            <person name="Lander E."/>
            <person name="Nusbaum C."/>
        </authorList>
    </citation>
    <scope>NUCLEOTIDE SEQUENCE [LARGE SCALE GENOMIC DNA]</scope>
    <source>
        <strain evidence="4">ATCC 38327</strain>
    </source>
</reference>
<feature type="transmembrane region" description="Helical" evidence="2">
    <location>
        <begin position="20"/>
        <end position="43"/>
    </location>
</feature>
<feature type="compositionally biased region" description="Low complexity" evidence="1">
    <location>
        <begin position="132"/>
        <end position="154"/>
    </location>
</feature>
<dbReference type="VEuPathDB" id="FungiDB:AMAG_15866"/>
<organism evidence="3 4">
    <name type="scientific">Allomyces macrogynus (strain ATCC 38327)</name>
    <name type="common">Allomyces javanicus var. macrogynus</name>
    <dbReference type="NCBI Taxonomy" id="578462"/>
    <lineage>
        <taxon>Eukaryota</taxon>
        <taxon>Fungi</taxon>
        <taxon>Fungi incertae sedis</taxon>
        <taxon>Blastocladiomycota</taxon>
        <taxon>Blastocladiomycetes</taxon>
        <taxon>Blastocladiales</taxon>
        <taxon>Blastocladiaceae</taxon>
        <taxon>Allomyces</taxon>
    </lineage>
</organism>
<keyword evidence="2" id="KW-0472">Membrane</keyword>
<feature type="region of interest" description="Disordered" evidence="1">
    <location>
        <begin position="121"/>
        <end position="154"/>
    </location>
</feature>
<dbReference type="AlphaFoldDB" id="A0A0L0T919"/>
<evidence type="ECO:0000256" key="2">
    <source>
        <dbReference type="SAM" id="Phobius"/>
    </source>
</evidence>
<gene>
    <name evidence="3" type="ORF">AMAG_15866</name>
</gene>
<keyword evidence="2" id="KW-0812">Transmembrane</keyword>
<evidence type="ECO:0000256" key="1">
    <source>
        <dbReference type="SAM" id="MobiDB-lite"/>
    </source>
</evidence>
<sequence length="154" mass="16947">MVYGWIFVARNNYFGDDQAYQLFAAGYLFDAALNTALSLANLVRLRHLTRANHLRRKGFNKYMFRVQTLLLVENGILIVANLIHLFDATFDPLPVRMSAYCALLQVLTKIMVQRLPKSPTAAATNNTESHLTSSITTSSQTGQSTSGAGTTGAC</sequence>
<keyword evidence="2" id="KW-1133">Transmembrane helix</keyword>
<dbReference type="EMBL" id="GG745370">
    <property type="protein sequence ID" value="KNE71210.1"/>
    <property type="molecule type" value="Genomic_DNA"/>
</dbReference>
<accession>A0A0L0T919</accession>
<reference evidence="3 4" key="1">
    <citation type="submission" date="2009-11" db="EMBL/GenBank/DDBJ databases">
        <title>Annotation of Allomyces macrogynus ATCC 38327.</title>
        <authorList>
            <consortium name="The Broad Institute Genome Sequencing Platform"/>
            <person name="Russ C."/>
            <person name="Cuomo C."/>
            <person name="Burger G."/>
            <person name="Gray M.W."/>
            <person name="Holland P.W.H."/>
            <person name="King N."/>
            <person name="Lang F.B.F."/>
            <person name="Roger A.J."/>
            <person name="Ruiz-Trillo I."/>
            <person name="Young S.K."/>
            <person name="Zeng Q."/>
            <person name="Gargeya S."/>
            <person name="Fitzgerald M."/>
            <person name="Haas B."/>
            <person name="Abouelleil A."/>
            <person name="Alvarado L."/>
            <person name="Arachchi H.M."/>
            <person name="Berlin A."/>
            <person name="Chapman S.B."/>
            <person name="Gearin G."/>
            <person name="Goldberg J."/>
            <person name="Griggs A."/>
            <person name="Gujja S."/>
            <person name="Hansen M."/>
            <person name="Heiman D."/>
            <person name="Howarth C."/>
            <person name="Larimer J."/>
            <person name="Lui A."/>
            <person name="MacDonald P.J.P."/>
            <person name="McCowen C."/>
            <person name="Montmayeur A."/>
            <person name="Murphy C."/>
            <person name="Neiman D."/>
            <person name="Pearson M."/>
            <person name="Priest M."/>
            <person name="Roberts A."/>
            <person name="Saif S."/>
            <person name="Shea T."/>
            <person name="Sisk P."/>
            <person name="Stolte C."/>
            <person name="Sykes S."/>
            <person name="Wortman J."/>
            <person name="Nusbaum C."/>
            <person name="Birren B."/>
        </authorList>
    </citation>
    <scope>NUCLEOTIDE SEQUENCE [LARGE SCALE GENOMIC DNA]</scope>
    <source>
        <strain evidence="3 4">ATCC 38327</strain>
    </source>
</reference>